<dbReference type="InterPro" id="IPR036371">
    <property type="entry name" value="TPK_B1-bd_sf"/>
</dbReference>
<dbReference type="GO" id="GO:0004788">
    <property type="term" value="F:thiamine diphosphokinase activity"/>
    <property type="evidence" value="ECO:0007669"/>
    <property type="project" value="UniProtKB-UniRule"/>
</dbReference>
<dbReference type="CDD" id="cd07995">
    <property type="entry name" value="TPK"/>
    <property type="match status" value="1"/>
</dbReference>
<dbReference type="InterPro" id="IPR007373">
    <property type="entry name" value="Thiamin_PyroPKinase_B1-bd"/>
</dbReference>
<dbReference type="Pfam" id="PF04263">
    <property type="entry name" value="TPK_catalytic"/>
    <property type="match status" value="1"/>
</dbReference>
<dbReference type="SUPFAM" id="SSF63999">
    <property type="entry name" value="Thiamin pyrophosphokinase, catalytic domain"/>
    <property type="match status" value="1"/>
</dbReference>
<dbReference type="SMART" id="SM00983">
    <property type="entry name" value="TPK_B1_binding"/>
    <property type="match status" value="1"/>
</dbReference>
<evidence type="ECO:0000256" key="4">
    <source>
        <dbReference type="ARBA" id="ARBA00022840"/>
    </source>
</evidence>
<dbReference type="EC" id="2.7.6.2" evidence="5"/>
<dbReference type="Gene3D" id="3.40.50.10240">
    <property type="entry name" value="Thiamin pyrophosphokinase, catalytic domain"/>
    <property type="match status" value="1"/>
</dbReference>
<dbReference type="GO" id="GO:0030975">
    <property type="term" value="F:thiamine binding"/>
    <property type="evidence" value="ECO:0007669"/>
    <property type="project" value="InterPro"/>
</dbReference>
<dbReference type="NCBIfam" id="TIGR01378">
    <property type="entry name" value="thi_PPkinase"/>
    <property type="match status" value="1"/>
</dbReference>
<dbReference type="Proteomes" id="UP000501452">
    <property type="component" value="Chromosome"/>
</dbReference>
<dbReference type="SUPFAM" id="SSF63862">
    <property type="entry name" value="Thiamin pyrophosphokinase, substrate-binding domain"/>
    <property type="match status" value="1"/>
</dbReference>
<keyword evidence="3 7" id="KW-0418">Kinase</keyword>
<dbReference type="InterPro" id="IPR053149">
    <property type="entry name" value="TPK"/>
</dbReference>
<keyword evidence="2" id="KW-0547">Nucleotide-binding</keyword>
<name>A0A6G8Q587_9ACTN</name>
<sequence length="222" mass="22309">MRAAVFLNGSPDPPDLLRRVAAAADLVVAADGGASHALAAGIVPELVVGDMDSLGDEGARRVGAQGATLERHPARKDKMDGHLAVLAAHERGATDLDLLCAAGGRLDATFALPHLLLAAERMGLRATVVAGWGEMFVVEEGSRAVAGGPGESVSVFPVSGAAGGVTLEGFQYPLEGAGIEAGDTLGFHNELLGGEAKVSVKNGALLVIHETGPMPGGGGEVL</sequence>
<evidence type="ECO:0000256" key="3">
    <source>
        <dbReference type="ARBA" id="ARBA00022777"/>
    </source>
</evidence>
<evidence type="ECO:0000313" key="7">
    <source>
        <dbReference type="EMBL" id="QIN81603.1"/>
    </source>
</evidence>
<dbReference type="Pfam" id="PF04265">
    <property type="entry name" value="TPK_B1_binding"/>
    <property type="match status" value="1"/>
</dbReference>
<feature type="domain" description="Thiamin pyrophosphokinase thiamin-binding" evidence="6">
    <location>
        <begin position="148"/>
        <end position="206"/>
    </location>
</feature>
<protein>
    <recommendedName>
        <fullName evidence="5">Thiamine diphosphokinase</fullName>
        <ecNumber evidence="5">2.7.6.2</ecNumber>
    </recommendedName>
</protein>
<dbReference type="InterPro" id="IPR036759">
    <property type="entry name" value="TPK_catalytic_sf"/>
</dbReference>
<dbReference type="PANTHER" id="PTHR41299:SF1">
    <property type="entry name" value="THIAMINE PYROPHOSPHOKINASE"/>
    <property type="match status" value="1"/>
</dbReference>
<accession>A0A6G8Q587</accession>
<proteinExistence type="predicted"/>
<evidence type="ECO:0000256" key="2">
    <source>
        <dbReference type="ARBA" id="ARBA00022741"/>
    </source>
</evidence>
<dbReference type="GO" id="GO:0005524">
    <property type="term" value="F:ATP binding"/>
    <property type="evidence" value="ECO:0007669"/>
    <property type="project" value="UniProtKB-KW"/>
</dbReference>
<evidence type="ECO:0000256" key="5">
    <source>
        <dbReference type="NCBIfam" id="TIGR01378"/>
    </source>
</evidence>
<organism evidence="7 8">
    <name type="scientific">Rubrobacter tropicus</name>
    <dbReference type="NCBI Taxonomy" id="2653851"/>
    <lineage>
        <taxon>Bacteria</taxon>
        <taxon>Bacillati</taxon>
        <taxon>Actinomycetota</taxon>
        <taxon>Rubrobacteria</taxon>
        <taxon>Rubrobacterales</taxon>
        <taxon>Rubrobacteraceae</taxon>
        <taxon>Rubrobacter</taxon>
    </lineage>
</organism>
<evidence type="ECO:0000259" key="6">
    <source>
        <dbReference type="SMART" id="SM00983"/>
    </source>
</evidence>
<dbReference type="GO" id="GO:0009229">
    <property type="term" value="P:thiamine diphosphate biosynthetic process"/>
    <property type="evidence" value="ECO:0007669"/>
    <property type="project" value="InterPro"/>
</dbReference>
<dbReference type="EMBL" id="CP045119">
    <property type="protein sequence ID" value="QIN81603.1"/>
    <property type="molecule type" value="Genomic_DNA"/>
</dbReference>
<reference evidence="7 8" key="1">
    <citation type="submission" date="2019-10" db="EMBL/GenBank/DDBJ databases">
        <title>Rubrobacter sp nov SCSIO 52090 isolated from a deep-sea sediment in the South China Sea.</title>
        <authorList>
            <person name="Chen R.W."/>
        </authorList>
    </citation>
    <scope>NUCLEOTIDE SEQUENCE [LARGE SCALE GENOMIC DNA]</scope>
    <source>
        <strain evidence="7 8">SCSIO 52909</strain>
    </source>
</reference>
<dbReference type="AlphaFoldDB" id="A0A6G8Q587"/>
<keyword evidence="1 7" id="KW-0808">Transferase</keyword>
<dbReference type="InterPro" id="IPR007371">
    <property type="entry name" value="TPK_catalytic"/>
</dbReference>
<dbReference type="GO" id="GO:0016301">
    <property type="term" value="F:kinase activity"/>
    <property type="evidence" value="ECO:0007669"/>
    <property type="project" value="UniProtKB-KW"/>
</dbReference>
<dbReference type="KEGG" id="rub:GBA63_02390"/>
<dbReference type="PANTHER" id="PTHR41299">
    <property type="entry name" value="THIAMINE PYROPHOSPHOKINASE"/>
    <property type="match status" value="1"/>
</dbReference>
<evidence type="ECO:0000313" key="8">
    <source>
        <dbReference type="Proteomes" id="UP000501452"/>
    </source>
</evidence>
<keyword evidence="4" id="KW-0067">ATP-binding</keyword>
<evidence type="ECO:0000256" key="1">
    <source>
        <dbReference type="ARBA" id="ARBA00022679"/>
    </source>
</evidence>
<dbReference type="InterPro" id="IPR006282">
    <property type="entry name" value="Thi_PPkinase"/>
</dbReference>
<dbReference type="RefSeq" id="WP_166173142.1">
    <property type="nucleotide sequence ID" value="NZ_CP045119.1"/>
</dbReference>
<dbReference type="GO" id="GO:0006772">
    <property type="term" value="P:thiamine metabolic process"/>
    <property type="evidence" value="ECO:0007669"/>
    <property type="project" value="UniProtKB-UniRule"/>
</dbReference>
<keyword evidence="8" id="KW-1185">Reference proteome</keyword>
<gene>
    <name evidence="7" type="ORF">GBA63_02390</name>
</gene>